<evidence type="ECO:0000313" key="2">
    <source>
        <dbReference type="EMBL" id="ARO88202.1"/>
    </source>
</evidence>
<dbReference type="KEGG" id="nlc:EBAPG3_010655"/>
<dbReference type="InterPro" id="IPR013154">
    <property type="entry name" value="ADH-like_N"/>
</dbReference>
<dbReference type="RefSeq" id="WP_004181344.1">
    <property type="nucleotide sequence ID" value="NZ_CP021106.3"/>
</dbReference>
<dbReference type="SUPFAM" id="SSF50129">
    <property type="entry name" value="GroES-like"/>
    <property type="match status" value="1"/>
</dbReference>
<dbReference type="SUPFAM" id="SSF51735">
    <property type="entry name" value="NAD(P)-binding Rossmann-fold domains"/>
    <property type="match status" value="1"/>
</dbReference>
<dbReference type="OrthoDB" id="9787435at2"/>
<dbReference type="CDD" id="cd08276">
    <property type="entry name" value="MDR7"/>
    <property type="match status" value="1"/>
</dbReference>
<sequence length="336" mass="36049">MKAFQLREACGIGGLMLRQDLDRPQPGLGEALIHVRANSLNFRDFIVAHGRYPAGVKSHVIPLSDGAGDVVAIGQNVTGIKIGDRVAGAVFPDWIAGPLTQEIFRRSLGGPIDGMLAEYVVLPEHAAIPFPAHLSYEEAATLPNAGVTAWHALVAAGQIHAGQTVLLLGTGGVCLFALQFAKLHGATVIQTSSSDEKLERAKAMGADHLINYSTTPHWDEEVMKLTGGRGADIVMEVGGANTLERSLRSVRFGGFIAFIGVISGFGQIDPLPLMQRSVRMLGINVGSIEMFHAMNRAIAAPGLRPIIARTFIFDHANYAYHYQQEGDHIGKTVITY</sequence>
<keyword evidence="3" id="KW-1185">Reference proteome</keyword>
<accession>A0A1W6SR09</accession>
<proteinExistence type="predicted"/>
<evidence type="ECO:0000313" key="3">
    <source>
        <dbReference type="Proteomes" id="UP000012179"/>
    </source>
</evidence>
<dbReference type="eggNOG" id="COG0604">
    <property type="taxonomic scope" value="Bacteria"/>
</dbReference>
<dbReference type="Gene3D" id="3.90.180.10">
    <property type="entry name" value="Medium-chain alcohol dehydrogenases, catalytic domain"/>
    <property type="match status" value="1"/>
</dbReference>
<dbReference type="InterPro" id="IPR036291">
    <property type="entry name" value="NAD(P)-bd_dom_sf"/>
</dbReference>
<feature type="domain" description="Enoyl reductase (ER)" evidence="1">
    <location>
        <begin position="11"/>
        <end position="334"/>
    </location>
</feature>
<organism evidence="2 3">
    <name type="scientific">Nitrosospira lacus</name>
    <dbReference type="NCBI Taxonomy" id="1288494"/>
    <lineage>
        <taxon>Bacteria</taxon>
        <taxon>Pseudomonadati</taxon>
        <taxon>Pseudomonadota</taxon>
        <taxon>Betaproteobacteria</taxon>
        <taxon>Nitrosomonadales</taxon>
        <taxon>Nitrosomonadaceae</taxon>
        <taxon>Nitrosospira</taxon>
    </lineage>
</organism>
<dbReference type="Proteomes" id="UP000012179">
    <property type="component" value="Chromosome"/>
</dbReference>
<dbReference type="Pfam" id="PF00107">
    <property type="entry name" value="ADH_zinc_N"/>
    <property type="match status" value="1"/>
</dbReference>
<dbReference type="InterPro" id="IPR013149">
    <property type="entry name" value="ADH-like_C"/>
</dbReference>
<dbReference type="SMART" id="SM00829">
    <property type="entry name" value="PKS_ER"/>
    <property type="match status" value="1"/>
</dbReference>
<dbReference type="AlphaFoldDB" id="A0A1W6SR09"/>
<reference evidence="2 3" key="1">
    <citation type="journal article" date="2015" name="Int. J. Syst. Evol. Microbiol.">
        <title>Nitrosospira lacus sp. nov., a psychrotolerant, ammonia-oxidizing bacterium from sandy lake sediment.</title>
        <authorList>
            <person name="Urakawa H."/>
            <person name="Garcia J.C."/>
            <person name="Nielsen J.L."/>
            <person name="Le V.Q."/>
            <person name="Kozlowski J.A."/>
            <person name="Stein L.Y."/>
            <person name="Lim C.K."/>
            <person name="Pommerening-Roser A."/>
            <person name="Martens-Habbena W."/>
            <person name="Stahl D.A."/>
            <person name="Klotz M.G."/>
        </authorList>
    </citation>
    <scope>NUCLEOTIDE SEQUENCE [LARGE SCALE GENOMIC DNA]</scope>
    <source>
        <strain evidence="2 3">APG3</strain>
    </source>
</reference>
<dbReference type="PANTHER" id="PTHR45033:SF2">
    <property type="entry name" value="ZINC-TYPE ALCOHOL DEHYDROGENASE-LIKE PROTEIN C1773.06C"/>
    <property type="match status" value="1"/>
</dbReference>
<gene>
    <name evidence="2" type="ORF">EBAPG3_010655</name>
</gene>
<dbReference type="InterPro" id="IPR020843">
    <property type="entry name" value="ER"/>
</dbReference>
<dbReference type="InterPro" id="IPR052711">
    <property type="entry name" value="Zinc_ADH-like"/>
</dbReference>
<dbReference type="PANTHER" id="PTHR45033">
    <property type="match status" value="1"/>
</dbReference>
<dbReference type="EMBL" id="CP021106">
    <property type="protein sequence ID" value="ARO88202.1"/>
    <property type="molecule type" value="Genomic_DNA"/>
</dbReference>
<dbReference type="Pfam" id="PF08240">
    <property type="entry name" value="ADH_N"/>
    <property type="match status" value="1"/>
</dbReference>
<dbReference type="Gene3D" id="3.40.50.720">
    <property type="entry name" value="NAD(P)-binding Rossmann-like Domain"/>
    <property type="match status" value="1"/>
</dbReference>
<dbReference type="InterPro" id="IPR011032">
    <property type="entry name" value="GroES-like_sf"/>
</dbReference>
<evidence type="ECO:0000259" key="1">
    <source>
        <dbReference type="SMART" id="SM00829"/>
    </source>
</evidence>
<name>A0A1W6SR09_9PROT</name>
<dbReference type="GO" id="GO:0016491">
    <property type="term" value="F:oxidoreductase activity"/>
    <property type="evidence" value="ECO:0007669"/>
    <property type="project" value="InterPro"/>
</dbReference>
<protein>
    <submittedName>
        <fullName evidence="2">NAD(P)-dependent alcohol dehydrogenase</fullName>
    </submittedName>
</protein>